<accession>W0RBI3</accession>
<dbReference type="Gene3D" id="1.10.510.10">
    <property type="entry name" value="Transferase(Phosphotransferase) domain 1"/>
    <property type="match status" value="1"/>
</dbReference>
<dbReference type="InterPro" id="IPR011009">
    <property type="entry name" value="Kinase-like_dom_sf"/>
</dbReference>
<evidence type="ECO:0000259" key="7">
    <source>
        <dbReference type="PROSITE" id="PS50011"/>
    </source>
</evidence>
<evidence type="ECO:0000313" key="9">
    <source>
        <dbReference type="Proteomes" id="UP000019151"/>
    </source>
</evidence>
<keyword evidence="9" id="KW-1185">Reference proteome</keyword>
<dbReference type="Pfam" id="PF13374">
    <property type="entry name" value="TPR_10"/>
    <property type="match status" value="2"/>
</dbReference>
<dbReference type="InterPro" id="IPR019734">
    <property type="entry name" value="TPR_rpt"/>
</dbReference>
<dbReference type="RefSeq" id="WP_025409709.1">
    <property type="nucleotide sequence ID" value="NZ_CP007128.1"/>
</dbReference>
<dbReference type="InterPro" id="IPR008271">
    <property type="entry name" value="Ser/Thr_kinase_AS"/>
</dbReference>
<dbReference type="PANTHER" id="PTHR43289">
    <property type="entry name" value="MITOGEN-ACTIVATED PROTEIN KINASE KINASE KINASE 20-RELATED"/>
    <property type="match status" value="1"/>
</dbReference>
<dbReference type="SUPFAM" id="SSF56112">
    <property type="entry name" value="Protein kinase-like (PK-like)"/>
    <property type="match status" value="1"/>
</dbReference>
<keyword evidence="4 6" id="KW-0067">ATP-binding</keyword>
<dbReference type="Proteomes" id="UP000019151">
    <property type="component" value="Chromosome"/>
</dbReference>
<proteinExistence type="predicted"/>
<keyword evidence="5" id="KW-0802">TPR repeat</keyword>
<dbReference type="PROSITE" id="PS50011">
    <property type="entry name" value="PROTEIN_KINASE_DOM"/>
    <property type="match status" value="1"/>
</dbReference>
<dbReference type="InterPro" id="IPR000719">
    <property type="entry name" value="Prot_kinase_dom"/>
</dbReference>
<dbReference type="Gene3D" id="1.25.40.10">
    <property type="entry name" value="Tetratricopeptide repeat domain"/>
    <property type="match status" value="3"/>
</dbReference>
<keyword evidence="2 6" id="KW-0547">Nucleotide-binding</keyword>
<keyword evidence="1" id="KW-0808">Transferase</keyword>
<dbReference type="PANTHER" id="PTHR43289:SF34">
    <property type="entry name" value="SERINE_THREONINE-PROTEIN KINASE YBDM-RELATED"/>
    <property type="match status" value="1"/>
</dbReference>
<dbReference type="Pfam" id="PF13424">
    <property type="entry name" value="TPR_12"/>
    <property type="match status" value="2"/>
</dbReference>
<dbReference type="GO" id="GO:0005524">
    <property type="term" value="F:ATP binding"/>
    <property type="evidence" value="ECO:0007669"/>
    <property type="project" value="UniProtKB-UniRule"/>
</dbReference>
<dbReference type="eggNOG" id="COG0515">
    <property type="taxonomic scope" value="Bacteria"/>
</dbReference>
<dbReference type="OrthoDB" id="9801841at2"/>
<evidence type="ECO:0000256" key="1">
    <source>
        <dbReference type="ARBA" id="ARBA00022679"/>
    </source>
</evidence>
<dbReference type="Gene3D" id="3.30.200.20">
    <property type="entry name" value="Phosphorylase Kinase, domain 1"/>
    <property type="match status" value="1"/>
</dbReference>
<evidence type="ECO:0000256" key="5">
    <source>
        <dbReference type="PROSITE-ProRule" id="PRU00339"/>
    </source>
</evidence>
<dbReference type="PROSITE" id="PS50005">
    <property type="entry name" value="TPR"/>
    <property type="match status" value="1"/>
</dbReference>
<protein>
    <submittedName>
        <fullName evidence="8">Protein kinase</fullName>
    </submittedName>
</protein>
<dbReference type="AlphaFoldDB" id="W0RBI3"/>
<evidence type="ECO:0000256" key="4">
    <source>
        <dbReference type="ARBA" id="ARBA00022840"/>
    </source>
</evidence>
<feature type="binding site" evidence="6">
    <location>
        <position position="113"/>
    </location>
    <ligand>
        <name>ATP</name>
        <dbReference type="ChEBI" id="CHEBI:30616"/>
    </ligand>
</feature>
<sequence>MSGLAPSRAAIEALFDDALDVAPEERAAWLHARCGGDEALEREVSLLLAAHQRSESVLDVPAAGRVVAVLDDDRRGRHIGPYRVLRELGRGGMGVVYLAERADGQFRRRVAVKLLRASADAEELHRRFLAERQILASLSHPNIATLLDGGVADGALPYLVIEYVDGVPITEYCDRHRLDVATRLRLFRDVCAAVQHAHQNLVLHRDLKPGNVLVTRSGEVKLLDFGIAKLLNPTLTDVAAPVTRTAFRLMTPAYASPEQVRGDSLTTTSDVYALGLLLYELLAGSPAHQLTTDAPRAVYEVVCEREVERPSARVVDDEAIAASRGTTSERLRRRLRGDLDAIVAMALRKEPGRRYGSAELLASDVARYLEGLPVLAHRGSGFYRFEKLLRRHRAAAVAAAASVLLLVASAAVALRLASMAARERDRAAGALAQTERTLDESEAVTSLLVGLFEASDPTEGRPDTLTPANLLRRGVARVDRLASQPLAQARMLESLGRVYASRGDFATAGDLLQRALVVRRAELGAGNPTTATTEAALADVLRRRGQYSAWDSLARDALRVRRLALGDAHPDVAASLAQVADVAYMREDLASAEAYMRQGIAVRRRGVGQDSMLARDLATLGTFLCARGRNAECERELREAVAVARRAFPAPHRERARAMLRLADALDDRPGGSAEAESLYVAALADTRAALGDDHAETAQVMKQVGLMLARHGRKTDAERLIRRALAVQERTLGPSHLEVARTMMSLGEVLRDGGYSAEAERVFTDAATRIGGSLGTDHPAYSAALEHIAESLAQRGALDSAAALYRRMITIWASTFGPEAGITREIKAGLAGVLARQRRFAEADTLYRDALTSLHAVTADSHRAVRRTYAGMATLYAAWGKPDSAAVYRRRAGDVDLRDLWP</sequence>
<dbReference type="STRING" id="861299.J421_0624"/>
<organism evidence="8 9">
    <name type="scientific">Gemmatirosa kalamazoonensis</name>
    <dbReference type="NCBI Taxonomy" id="861299"/>
    <lineage>
        <taxon>Bacteria</taxon>
        <taxon>Pseudomonadati</taxon>
        <taxon>Gemmatimonadota</taxon>
        <taxon>Gemmatimonadia</taxon>
        <taxon>Gemmatimonadales</taxon>
        <taxon>Gemmatimonadaceae</taxon>
        <taxon>Gemmatirosa</taxon>
    </lineage>
</organism>
<dbReference type="SUPFAM" id="SSF48452">
    <property type="entry name" value="TPR-like"/>
    <property type="match status" value="4"/>
</dbReference>
<dbReference type="PROSITE" id="PS00108">
    <property type="entry name" value="PROTEIN_KINASE_ST"/>
    <property type="match status" value="1"/>
</dbReference>
<evidence type="ECO:0000256" key="2">
    <source>
        <dbReference type="ARBA" id="ARBA00022741"/>
    </source>
</evidence>
<dbReference type="HOGENOM" id="CLU_007799_1_0_0"/>
<dbReference type="GO" id="GO:0004674">
    <property type="term" value="F:protein serine/threonine kinase activity"/>
    <property type="evidence" value="ECO:0007669"/>
    <property type="project" value="TreeGrafter"/>
</dbReference>
<feature type="domain" description="Protein kinase" evidence="7">
    <location>
        <begin position="82"/>
        <end position="369"/>
    </location>
</feature>
<dbReference type="PROSITE" id="PS00107">
    <property type="entry name" value="PROTEIN_KINASE_ATP"/>
    <property type="match status" value="1"/>
</dbReference>
<dbReference type="SMART" id="SM00220">
    <property type="entry name" value="S_TKc"/>
    <property type="match status" value="1"/>
</dbReference>
<evidence type="ECO:0000256" key="6">
    <source>
        <dbReference type="PROSITE-ProRule" id="PRU10141"/>
    </source>
</evidence>
<reference evidence="8 9" key="1">
    <citation type="journal article" date="2014" name="Genome Announc.">
        <title>Genome Sequence and Methylome of Soil Bacterium Gemmatirosa kalamazoonensis KBS708T, a Member of the Rarely Cultivated Gemmatimonadetes Phylum.</title>
        <authorList>
            <person name="Debruyn J.M."/>
            <person name="Radosevich M."/>
            <person name="Wommack K.E."/>
            <person name="Polson S.W."/>
            <person name="Hauser L.J."/>
            <person name="Fawaz M.N."/>
            <person name="Korlach J."/>
            <person name="Tsai Y.C."/>
        </authorList>
    </citation>
    <scope>NUCLEOTIDE SEQUENCE [LARGE SCALE GENOMIC DNA]</scope>
    <source>
        <strain evidence="8 9">KBS708</strain>
    </source>
</reference>
<dbReference type="Pfam" id="PF00069">
    <property type="entry name" value="Pkinase"/>
    <property type="match status" value="1"/>
</dbReference>
<dbReference type="KEGG" id="gba:J421_0624"/>
<dbReference type="InterPro" id="IPR011990">
    <property type="entry name" value="TPR-like_helical_dom_sf"/>
</dbReference>
<gene>
    <name evidence="8" type="ORF">J421_0624</name>
</gene>
<evidence type="ECO:0000256" key="3">
    <source>
        <dbReference type="ARBA" id="ARBA00022777"/>
    </source>
</evidence>
<dbReference type="InParanoid" id="W0RBI3"/>
<evidence type="ECO:0000313" key="8">
    <source>
        <dbReference type="EMBL" id="AHG88161.1"/>
    </source>
</evidence>
<feature type="repeat" description="TPR" evidence="5">
    <location>
        <begin position="489"/>
        <end position="522"/>
    </location>
</feature>
<keyword evidence="3 8" id="KW-0418">Kinase</keyword>
<dbReference type="InterPro" id="IPR017441">
    <property type="entry name" value="Protein_kinase_ATP_BS"/>
</dbReference>
<name>W0RBI3_9BACT</name>
<dbReference type="EMBL" id="CP007128">
    <property type="protein sequence ID" value="AHG88161.1"/>
    <property type="molecule type" value="Genomic_DNA"/>
</dbReference>
<dbReference type="CDD" id="cd14014">
    <property type="entry name" value="STKc_PknB_like"/>
    <property type="match status" value="1"/>
</dbReference>